<dbReference type="EMBL" id="JALJRB010000051">
    <property type="protein sequence ID" value="MCJ8503147.1"/>
    <property type="molecule type" value="Genomic_DNA"/>
</dbReference>
<dbReference type="Proteomes" id="UP001165427">
    <property type="component" value="Unassembled WGS sequence"/>
</dbReference>
<evidence type="ECO:0000313" key="3">
    <source>
        <dbReference type="Proteomes" id="UP001165427"/>
    </source>
</evidence>
<name>A0AA41R4F0_9BACT</name>
<organism evidence="2 3">
    <name type="scientific">Desulfatitalea alkaliphila</name>
    <dbReference type="NCBI Taxonomy" id="2929485"/>
    <lineage>
        <taxon>Bacteria</taxon>
        <taxon>Pseudomonadati</taxon>
        <taxon>Thermodesulfobacteriota</taxon>
        <taxon>Desulfobacteria</taxon>
        <taxon>Desulfobacterales</taxon>
        <taxon>Desulfosarcinaceae</taxon>
        <taxon>Desulfatitalea</taxon>
    </lineage>
</organism>
<keyword evidence="3" id="KW-1185">Reference proteome</keyword>
<dbReference type="SUPFAM" id="SSF50800">
    <property type="entry name" value="PK beta-barrel domain-like"/>
    <property type="match status" value="1"/>
</dbReference>
<dbReference type="Pfam" id="PF03473">
    <property type="entry name" value="MOSC"/>
    <property type="match status" value="1"/>
</dbReference>
<dbReference type="InterPro" id="IPR011037">
    <property type="entry name" value="Pyrv_Knase-like_insert_dom_sf"/>
</dbReference>
<dbReference type="GO" id="GO:0030151">
    <property type="term" value="F:molybdenum ion binding"/>
    <property type="evidence" value="ECO:0007669"/>
    <property type="project" value="InterPro"/>
</dbReference>
<dbReference type="InterPro" id="IPR005302">
    <property type="entry name" value="MoCF_Sase_C"/>
</dbReference>
<dbReference type="RefSeq" id="WP_246915081.1">
    <property type="nucleotide sequence ID" value="NZ_JALJRB010000051.1"/>
</dbReference>
<sequence>MTSVPTLSGRVLAVSISDRKGIKKRNVDQGELKAGHGLSGDAHAGPWHRQVSLLDMQSIQKIQAKGLDVVCGDFAENITTEGIRLWELPVGTRMRIGDSALVEVTQIGKECHQRCTIFHQVGDCVMPREGIFVRVLTDGMVQPGDRITSVP</sequence>
<dbReference type="Gene3D" id="2.40.33.20">
    <property type="entry name" value="PK beta-barrel domain-like"/>
    <property type="match status" value="1"/>
</dbReference>
<dbReference type="PROSITE" id="PS51340">
    <property type="entry name" value="MOSC"/>
    <property type="match status" value="1"/>
</dbReference>
<dbReference type="GO" id="GO:0030170">
    <property type="term" value="F:pyridoxal phosphate binding"/>
    <property type="evidence" value="ECO:0007669"/>
    <property type="project" value="InterPro"/>
</dbReference>
<evidence type="ECO:0000313" key="2">
    <source>
        <dbReference type="EMBL" id="MCJ8503147.1"/>
    </source>
</evidence>
<protein>
    <submittedName>
        <fullName evidence="2">MOSC domain-containing protein</fullName>
    </submittedName>
</protein>
<feature type="domain" description="MOSC" evidence="1">
    <location>
        <begin position="25"/>
        <end position="150"/>
    </location>
</feature>
<reference evidence="2" key="1">
    <citation type="submission" date="2022-04" db="EMBL/GenBank/DDBJ databases">
        <title>Desulfatitalea alkaliphila sp. nov., a novel anaerobic sulfate-reducing bacterium isolated from terrestrial mud volcano, Taman Peninsula, Russia.</title>
        <authorList>
            <person name="Khomyakova M.A."/>
            <person name="Merkel A.Y."/>
            <person name="Slobodkin A.I."/>
        </authorList>
    </citation>
    <scope>NUCLEOTIDE SEQUENCE</scope>
    <source>
        <strain evidence="2">M08but</strain>
    </source>
</reference>
<dbReference type="InterPro" id="IPR052716">
    <property type="entry name" value="MOSC_domain"/>
</dbReference>
<gene>
    <name evidence="2" type="ORF">MRX98_21420</name>
</gene>
<proteinExistence type="predicted"/>
<dbReference type="GO" id="GO:0003824">
    <property type="term" value="F:catalytic activity"/>
    <property type="evidence" value="ECO:0007669"/>
    <property type="project" value="InterPro"/>
</dbReference>
<dbReference type="AlphaFoldDB" id="A0AA41R4F0"/>
<evidence type="ECO:0000259" key="1">
    <source>
        <dbReference type="PROSITE" id="PS51340"/>
    </source>
</evidence>
<dbReference type="PANTHER" id="PTHR36930:SF1">
    <property type="entry name" value="MOSC DOMAIN-CONTAINING PROTEIN"/>
    <property type="match status" value="1"/>
</dbReference>
<accession>A0AA41R4F0</accession>
<dbReference type="PANTHER" id="PTHR36930">
    <property type="entry name" value="METAL-SULFUR CLUSTER BIOSYNTHESIS PROTEINS YUAD-RELATED"/>
    <property type="match status" value="1"/>
</dbReference>
<comment type="caution">
    <text evidence="2">The sequence shown here is derived from an EMBL/GenBank/DDBJ whole genome shotgun (WGS) entry which is preliminary data.</text>
</comment>